<dbReference type="AlphaFoldDB" id="T1KU69"/>
<keyword evidence="1" id="KW-0472">Membrane</keyword>
<protein>
    <submittedName>
        <fullName evidence="2">Uncharacterized protein</fullName>
    </submittedName>
</protein>
<evidence type="ECO:0000313" key="2">
    <source>
        <dbReference type="EnsemblMetazoa" id="tetur21g02350.1"/>
    </source>
</evidence>
<keyword evidence="1" id="KW-1133">Transmembrane helix</keyword>
<dbReference type="EMBL" id="CAEY01000550">
    <property type="status" value="NOT_ANNOTATED_CDS"/>
    <property type="molecule type" value="Genomic_DNA"/>
</dbReference>
<evidence type="ECO:0000313" key="3">
    <source>
        <dbReference type="Proteomes" id="UP000015104"/>
    </source>
</evidence>
<keyword evidence="3" id="KW-1185">Reference proteome</keyword>
<dbReference type="Proteomes" id="UP000015104">
    <property type="component" value="Unassembled WGS sequence"/>
</dbReference>
<reference evidence="2" key="2">
    <citation type="submission" date="2015-06" db="UniProtKB">
        <authorList>
            <consortium name="EnsemblMetazoa"/>
        </authorList>
    </citation>
    <scope>IDENTIFICATION</scope>
</reference>
<dbReference type="EnsemblMetazoa" id="tetur21g02350.1">
    <property type="protein sequence ID" value="tetur21g02350.1"/>
    <property type="gene ID" value="tetur21g02350"/>
</dbReference>
<reference evidence="3" key="1">
    <citation type="submission" date="2011-08" db="EMBL/GenBank/DDBJ databases">
        <authorList>
            <person name="Rombauts S."/>
        </authorList>
    </citation>
    <scope>NUCLEOTIDE SEQUENCE</scope>
    <source>
        <strain evidence="3">London</strain>
    </source>
</reference>
<organism evidence="2 3">
    <name type="scientific">Tetranychus urticae</name>
    <name type="common">Two-spotted spider mite</name>
    <dbReference type="NCBI Taxonomy" id="32264"/>
    <lineage>
        <taxon>Eukaryota</taxon>
        <taxon>Metazoa</taxon>
        <taxon>Ecdysozoa</taxon>
        <taxon>Arthropoda</taxon>
        <taxon>Chelicerata</taxon>
        <taxon>Arachnida</taxon>
        <taxon>Acari</taxon>
        <taxon>Acariformes</taxon>
        <taxon>Trombidiformes</taxon>
        <taxon>Prostigmata</taxon>
        <taxon>Eleutherengona</taxon>
        <taxon>Raphignathae</taxon>
        <taxon>Tetranychoidea</taxon>
        <taxon>Tetranychidae</taxon>
        <taxon>Tetranychus</taxon>
    </lineage>
</organism>
<proteinExistence type="predicted"/>
<keyword evidence="1" id="KW-0812">Transmembrane</keyword>
<feature type="transmembrane region" description="Helical" evidence="1">
    <location>
        <begin position="27"/>
        <end position="43"/>
    </location>
</feature>
<evidence type="ECO:0000256" key="1">
    <source>
        <dbReference type="SAM" id="Phobius"/>
    </source>
</evidence>
<name>T1KU69_TETUR</name>
<accession>T1KU69</accession>
<sequence length="75" mass="8900">MLMDNQYFYLDTQAEAVEDKNAYVKKLLSILLATLIIVEFLWLKNNLLEWTNWLDKRKMTVIIIKTIIILPKGDK</sequence>
<dbReference type="HOGENOM" id="CLU_2674278_0_0_1"/>